<accession>A0A7C3WQ55</accession>
<reference evidence="2" key="1">
    <citation type="journal article" date="2020" name="mSystems">
        <title>Genome- and Community-Level Interaction Insights into Carbon Utilization and Element Cycling Functions of Hydrothermarchaeota in Hydrothermal Sediment.</title>
        <authorList>
            <person name="Zhou Z."/>
            <person name="Liu Y."/>
            <person name="Xu W."/>
            <person name="Pan J."/>
            <person name="Luo Z.H."/>
            <person name="Li M."/>
        </authorList>
    </citation>
    <scope>NUCLEOTIDE SEQUENCE [LARGE SCALE GENOMIC DNA]</scope>
    <source>
        <strain evidence="2">SpSt-8</strain>
    </source>
</reference>
<dbReference type="EMBL" id="DTIB01000136">
    <property type="protein sequence ID" value="HGB25903.1"/>
    <property type="molecule type" value="Genomic_DNA"/>
</dbReference>
<proteinExistence type="predicted"/>
<sequence length="186" mass="20507">MELDETEVKALLAYLNSTFNWLWLEQNARYIAKGPLGLEVSVVEKMPVLNVKCIDRGAVEELARLFDELESSARGLAGGQPDPVASESEAGEGGKLGMLERLRQVFRRIDSKIAEVLEIDVDVDALWSCAWEMMERRIKGAGRRVKPGAEVAVEVGGKREGRRRGKSSSRGATIPLTRWLEPEGGA</sequence>
<organism evidence="2">
    <name type="scientific">Thermofilum pendens</name>
    <dbReference type="NCBI Taxonomy" id="2269"/>
    <lineage>
        <taxon>Archaea</taxon>
        <taxon>Thermoproteota</taxon>
        <taxon>Thermoprotei</taxon>
        <taxon>Thermofilales</taxon>
        <taxon>Thermofilaceae</taxon>
        <taxon>Thermofilum</taxon>
    </lineage>
</organism>
<evidence type="ECO:0000256" key="1">
    <source>
        <dbReference type="SAM" id="MobiDB-lite"/>
    </source>
</evidence>
<evidence type="ECO:0000313" key="2">
    <source>
        <dbReference type="EMBL" id="HGB25903.1"/>
    </source>
</evidence>
<dbReference type="AlphaFoldDB" id="A0A7C3WQ55"/>
<gene>
    <name evidence="2" type="ORF">ENV88_07810</name>
</gene>
<feature type="region of interest" description="Disordered" evidence="1">
    <location>
        <begin position="156"/>
        <end position="186"/>
    </location>
</feature>
<protein>
    <submittedName>
        <fullName evidence="2">Uncharacterized protein</fullName>
    </submittedName>
</protein>
<comment type="caution">
    <text evidence="2">The sequence shown here is derived from an EMBL/GenBank/DDBJ whole genome shotgun (WGS) entry which is preliminary data.</text>
</comment>
<name>A0A7C3WQ55_THEPE</name>